<dbReference type="InterPro" id="IPR000522">
    <property type="entry name" value="ABC_transptr_permease_BtuC"/>
</dbReference>
<evidence type="ECO:0000256" key="11">
    <source>
        <dbReference type="ARBA" id="ARBA00031149"/>
    </source>
</evidence>
<organism evidence="14 15">
    <name type="scientific">Candidatus Borkfalkia faecigallinarum</name>
    <dbReference type="NCBI Taxonomy" id="2838509"/>
    <lineage>
        <taxon>Bacteria</taxon>
        <taxon>Bacillati</taxon>
        <taxon>Bacillota</taxon>
        <taxon>Clostridia</taxon>
        <taxon>Christensenellales</taxon>
        <taxon>Christensenellaceae</taxon>
        <taxon>Candidatus Borkfalkia</taxon>
    </lineage>
</organism>
<dbReference type="AlphaFoldDB" id="A0A9D1VV08"/>
<dbReference type="InterPro" id="IPR037294">
    <property type="entry name" value="ABC_BtuC-like"/>
</dbReference>
<dbReference type="Gene3D" id="1.10.3470.10">
    <property type="entry name" value="ABC transporter involved in vitamin B12 uptake, BtuC"/>
    <property type="match status" value="1"/>
</dbReference>
<keyword evidence="8" id="KW-0408">Iron</keyword>
<protein>
    <recommendedName>
        <fullName evidence="3">Probable heme-iron transport system permease protein IsdF</fullName>
    </recommendedName>
    <alternativeName>
        <fullName evidence="12">Iron-regulated surface determinant protein F</fullName>
    </alternativeName>
    <alternativeName>
        <fullName evidence="11">Staphylococcal iron-regulated protein G</fullName>
    </alternativeName>
</protein>
<feature type="transmembrane region" description="Helical" evidence="13">
    <location>
        <begin position="199"/>
        <end position="217"/>
    </location>
</feature>
<evidence type="ECO:0000313" key="15">
    <source>
        <dbReference type="Proteomes" id="UP000824249"/>
    </source>
</evidence>
<feature type="transmembrane region" description="Helical" evidence="13">
    <location>
        <begin position="257"/>
        <end position="277"/>
    </location>
</feature>
<feature type="transmembrane region" description="Helical" evidence="13">
    <location>
        <begin position="312"/>
        <end position="331"/>
    </location>
</feature>
<keyword evidence="4" id="KW-0813">Transport</keyword>
<evidence type="ECO:0000256" key="9">
    <source>
        <dbReference type="ARBA" id="ARBA00023136"/>
    </source>
</evidence>
<sequence length="337" mass="35156">MGRIPKTKSRGGAWLKLALIFLLTALLLFGMAVCSTLIGGISVSLADIFKGIFLEYDRDVAIVVELRFPRIFVSVLGGAAMAVSGVLLQAVMRNPLADPGILGISSGSAFFAVLAAALLPALSFLAPVFSFLGGMLAFVIVSALSMKGGMRSTRLILIGLAVSTFFSALSTAFGQLTGGSSYAQSIVDGIIRSKTWEDVAVMAAFVAAGGALCVFCVKRCNILALSDRLAGNIGIDVSRTRLAVSSVAVLLSAASTAIVGAVSFLGLIVPHIARLLVGNDHKKLIPYSALAGALFFLAADTFGRWIAYPYEISASILMAVVGGPLFIVLLLRSKKYV</sequence>
<evidence type="ECO:0000256" key="6">
    <source>
        <dbReference type="ARBA" id="ARBA00022692"/>
    </source>
</evidence>
<keyword evidence="7 13" id="KW-1133">Transmembrane helix</keyword>
<reference evidence="14" key="1">
    <citation type="journal article" date="2021" name="PeerJ">
        <title>Extensive microbial diversity within the chicken gut microbiome revealed by metagenomics and culture.</title>
        <authorList>
            <person name="Gilroy R."/>
            <person name="Ravi A."/>
            <person name="Getino M."/>
            <person name="Pursley I."/>
            <person name="Horton D.L."/>
            <person name="Alikhan N.F."/>
            <person name="Baker D."/>
            <person name="Gharbi K."/>
            <person name="Hall N."/>
            <person name="Watson M."/>
            <person name="Adriaenssens E.M."/>
            <person name="Foster-Nyarko E."/>
            <person name="Jarju S."/>
            <person name="Secka A."/>
            <person name="Antonio M."/>
            <person name="Oren A."/>
            <person name="Chaudhuri R.R."/>
            <person name="La Ragione R."/>
            <person name="Hildebrand F."/>
            <person name="Pallen M.J."/>
        </authorList>
    </citation>
    <scope>NUCLEOTIDE SEQUENCE</scope>
    <source>
        <strain evidence="14">26628</strain>
    </source>
</reference>
<feature type="transmembrane region" description="Helical" evidence="13">
    <location>
        <begin position="100"/>
        <end position="118"/>
    </location>
</feature>
<evidence type="ECO:0000256" key="10">
    <source>
        <dbReference type="ARBA" id="ARBA00025320"/>
    </source>
</evidence>
<dbReference type="Pfam" id="PF01032">
    <property type="entry name" value="FecCD"/>
    <property type="match status" value="1"/>
</dbReference>
<dbReference type="Proteomes" id="UP000824249">
    <property type="component" value="Unassembled WGS sequence"/>
</dbReference>
<keyword evidence="9 13" id="KW-0472">Membrane</keyword>
<name>A0A9D1VV08_9FIRM</name>
<gene>
    <name evidence="14" type="ORF">H9737_03905</name>
</gene>
<reference evidence="14" key="2">
    <citation type="submission" date="2021-04" db="EMBL/GenBank/DDBJ databases">
        <authorList>
            <person name="Gilroy R."/>
        </authorList>
    </citation>
    <scope>NUCLEOTIDE SEQUENCE</scope>
    <source>
        <strain evidence="14">26628</strain>
    </source>
</reference>
<comment type="caution">
    <text evidence="14">The sequence shown here is derived from an EMBL/GenBank/DDBJ whole genome shotgun (WGS) entry which is preliminary data.</text>
</comment>
<evidence type="ECO:0000256" key="4">
    <source>
        <dbReference type="ARBA" id="ARBA00022448"/>
    </source>
</evidence>
<evidence type="ECO:0000256" key="2">
    <source>
        <dbReference type="ARBA" id="ARBA00007935"/>
    </source>
</evidence>
<evidence type="ECO:0000256" key="1">
    <source>
        <dbReference type="ARBA" id="ARBA00004651"/>
    </source>
</evidence>
<proteinExistence type="inferred from homology"/>
<comment type="similarity">
    <text evidence="2">Belongs to the binding-protein-dependent transport system permease family. FecCD subfamily.</text>
</comment>
<dbReference type="GO" id="GO:0033214">
    <property type="term" value="P:siderophore-iron import into cell"/>
    <property type="evidence" value="ECO:0007669"/>
    <property type="project" value="TreeGrafter"/>
</dbReference>
<comment type="function">
    <text evidence="10">Part of the binding-protein-dependent transport system for heme-iron. Responsible for the translocation of the substrate across the membrane.</text>
</comment>
<feature type="transmembrane region" description="Helical" evidence="13">
    <location>
        <begin position="124"/>
        <end position="144"/>
    </location>
</feature>
<feature type="transmembrane region" description="Helical" evidence="13">
    <location>
        <begin position="284"/>
        <end position="306"/>
    </location>
</feature>
<dbReference type="GO" id="GO:0005886">
    <property type="term" value="C:plasma membrane"/>
    <property type="evidence" value="ECO:0007669"/>
    <property type="project" value="UniProtKB-SubCell"/>
</dbReference>
<evidence type="ECO:0000256" key="12">
    <source>
        <dbReference type="ARBA" id="ARBA00031465"/>
    </source>
</evidence>
<evidence type="ECO:0000256" key="13">
    <source>
        <dbReference type="SAM" id="Phobius"/>
    </source>
</evidence>
<dbReference type="PANTHER" id="PTHR30472">
    <property type="entry name" value="FERRIC ENTEROBACTIN TRANSPORT SYSTEM PERMEASE PROTEIN"/>
    <property type="match status" value="1"/>
</dbReference>
<evidence type="ECO:0000256" key="7">
    <source>
        <dbReference type="ARBA" id="ARBA00022989"/>
    </source>
</evidence>
<keyword evidence="5" id="KW-1003">Cell membrane</keyword>
<comment type="subcellular location">
    <subcellularLocation>
        <location evidence="1">Cell membrane</location>
        <topology evidence="1">Multi-pass membrane protein</topology>
    </subcellularLocation>
</comment>
<dbReference type="GO" id="GO:0022857">
    <property type="term" value="F:transmembrane transporter activity"/>
    <property type="evidence" value="ECO:0007669"/>
    <property type="project" value="InterPro"/>
</dbReference>
<evidence type="ECO:0000313" key="14">
    <source>
        <dbReference type="EMBL" id="HIX46817.1"/>
    </source>
</evidence>
<evidence type="ECO:0000256" key="8">
    <source>
        <dbReference type="ARBA" id="ARBA00023004"/>
    </source>
</evidence>
<dbReference type="EMBL" id="DXFD01000058">
    <property type="protein sequence ID" value="HIX46817.1"/>
    <property type="molecule type" value="Genomic_DNA"/>
</dbReference>
<feature type="transmembrane region" description="Helical" evidence="13">
    <location>
        <begin position="70"/>
        <end position="88"/>
    </location>
</feature>
<feature type="transmembrane region" description="Helical" evidence="13">
    <location>
        <begin position="156"/>
        <end position="179"/>
    </location>
</feature>
<evidence type="ECO:0000256" key="5">
    <source>
        <dbReference type="ARBA" id="ARBA00022475"/>
    </source>
</evidence>
<accession>A0A9D1VV08</accession>
<dbReference type="SUPFAM" id="SSF81345">
    <property type="entry name" value="ABC transporter involved in vitamin B12 uptake, BtuC"/>
    <property type="match status" value="1"/>
</dbReference>
<evidence type="ECO:0000256" key="3">
    <source>
        <dbReference type="ARBA" id="ARBA00018524"/>
    </source>
</evidence>
<dbReference type="PANTHER" id="PTHR30472:SF21">
    <property type="entry name" value="HEME-IRON TRANSPORT SYSTEM PERMEASE PROTEIN ISDF-RELATED"/>
    <property type="match status" value="1"/>
</dbReference>
<keyword evidence="6 13" id="KW-0812">Transmembrane</keyword>
<dbReference type="FunFam" id="1.10.3470.10:FF:000001">
    <property type="entry name" value="Vitamin B12 ABC transporter permease BtuC"/>
    <property type="match status" value="1"/>
</dbReference>
<dbReference type="CDD" id="cd06550">
    <property type="entry name" value="TM_ABC_iron-siderophores_like"/>
    <property type="match status" value="1"/>
</dbReference>